<keyword evidence="10 13" id="KW-0456">Lyase</keyword>
<keyword evidence="2" id="KW-0004">4Fe-4S</keyword>
<dbReference type="GO" id="GO:0005634">
    <property type="term" value="C:nucleus"/>
    <property type="evidence" value="ECO:0007669"/>
    <property type="project" value="UniProtKB-SubCell"/>
</dbReference>
<dbReference type="CDD" id="cd00056">
    <property type="entry name" value="ENDO3c"/>
    <property type="match status" value="2"/>
</dbReference>
<dbReference type="Gene3D" id="1.10.1670.10">
    <property type="entry name" value="Helix-hairpin-Helix base-excision DNA repair enzymes (C-terminal)"/>
    <property type="match status" value="1"/>
</dbReference>
<comment type="similarity">
    <text evidence="1 13">Belongs to the Nth/MutY family.</text>
</comment>
<comment type="function">
    <text evidence="13">Bifunctional DNA N-glycosylase with associated apurinic/apyrimidinic (AP) lyase function that catalyzes the first step in base excision repair (BER), the primary repair pathway for the repair of oxidative DNA damage. The DNA N-glycosylase activity releases the damaged DNA base from DNA by cleaving the N-glycosidic bond, leaving an AP site. The AP lyase activity cleaves the phosphodiester bond 3' to the AP site by a beta-elimination. Primarily recognizes and repairs oxidative base damage of pyrimidines.</text>
</comment>
<dbReference type="GO" id="GO:0005739">
    <property type="term" value="C:mitochondrion"/>
    <property type="evidence" value="ECO:0007669"/>
    <property type="project" value="UniProtKB-SubCell"/>
</dbReference>
<dbReference type="AlphaFoldDB" id="A0A4Y9YR73"/>
<evidence type="ECO:0000256" key="12">
    <source>
        <dbReference type="ARBA" id="ARBA00044632"/>
    </source>
</evidence>
<dbReference type="FunFam" id="1.10.340.30:FF:000005">
    <property type="entry name" value="Endonuclease III-like protein 1"/>
    <property type="match status" value="2"/>
</dbReference>
<proteinExistence type="inferred from homology"/>
<dbReference type="Pfam" id="PF00730">
    <property type="entry name" value="HhH-GPD"/>
    <property type="match status" value="2"/>
</dbReference>
<dbReference type="InterPro" id="IPR003265">
    <property type="entry name" value="HhH-GPD_domain"/>
</dbReference>
<evidence type="ECO:0000256" key="10">
    <source>
        <dbReference type="ARBA" id="ARBA00023239"/>
    </source>
</evidence>
<evidence type="ECO:0000256" key="14">
    <source>
        <dbReference type="SAM" id="MobiDB-lite"/>
    </source>
</evidence>
<dbReference type="Gene3D" id="1.10.340.30">
    <property type="entry name" value="Hypothetical protein, domain 2"/>
    <property type="match status" value="2"/>
</dbReference>
<feature type="domain" description="HhH-GPD" evidence="15">
    <location>
        <begin position="26"/>
        <end position="188"/>
    </location>
</feature>
<evidence type="ECO:0000313" key="16">
    <source>
        <dbReference type="EMBL" id="TFY64218.1"/>
    </source>
</evidence>
<feature type="compositionally biased region" description="Polar residues" evidence="14">
    <location>
        <begin position="129"/>
        <end position="143"/>
    </location>
</feature>
<evidence type="ECO:0000256" key="5">
    <source>
        <dbReference type="ARBA" id="ARBA00022801"/>
    </source>
</evidence>
<dbReference type="InterPro" id="IPR011257">
    <property type="entry name" value="DNA_glycosylase"/>
</dbReference>
<name>A0A4Y9YR73_9APHY</name>
<gene>
    <name evidence="13" type="primary">NTH1</name>
    <name evidence="16" type="ORF">EVJ58_g2759</name>
</gene>
<evidence type="ECO:0000256" key="13">
    <source>
        <dbReference type="HAMAP-Rule" id="MF_03183"/>
    </source>
</evidence>
<protein>
    <recommendedName>
        <fullName evidence="13">Endonuclease III homolog</fullName>
        <ecNumber evidence="13">3.2.2.-</ecNumber>
        <ecNumber evidence="13">4.2.99.18</ecNumber>
    </recommendedName>
    <alternativeName>
        <fullName evidence="13">Bifunctional DNA N-glycosylase/DNA-(apurinic or apyrimidinic site) lyase</fullName>
        <shortName evidence="13">DNA glycosylase/AP lyase</shortName>
    </alternativeName>
</protein>
<keyword evidence="13" id="KW-0539">Nucleus</keyword>
<dbReference type="GO" id="GO:0140078">
    <property type="term" value="F:class I DNA-(apurinic or apyrimidinic site) endonuclease activity"/>
    <property type="evidence" value="ECO:0007669"/>
    <property type="project" value="UniProtKB-EC"/>
</dbReference>
<keyword evidence="6" id="KW-0809">Transit peptide</keyword>
<evidence type="ECO:0000256" key="1">
    <source>
        <dbReference type="ARBA" id="ARBA00008343"/>
    </source>
</evidence>
<organism evidence="16 17">
    <name type="scientific">Rhodofomes roseus</name>
    <dbReference type="NCBI Taxonomy" id="34475"/>
    <lineage>
        <taxon>Eukaryota</taxon>
        <taxon>Fungi</taxon>
        <taxon>Dikarya</taxon>
        <taxon>Basidiomycota</taxon>
        <taxon>Agaricomycotina</taxon>
        <taxon>Agaricomycetes</taxon>
        <taxon>Polyporales</taxon>
        <taxon>Rhodofomes</taxon>
    </lineage>
</organism>
<dbReference type="EMBL" id="SEKV01000105">
    <property type="protein sequence ID" value="TFY64218.1"/>
    <property type="molecule type" value="Genomic_DNA"/>
</dbReference>
<dbReference type="GO" id="GO:0046872">
    <property type="term" value="F:metal ion binding"/>
    <property type="evidence" value="ECO:0007669"/>
    <property type="project" value="UniProtKB-KW"/>
</dbReference>
<evidence type="ECO:0000256" key="11">
    <source>
        <dbReference type="ARBA" id="ARBA00023295"/>
    </source>
</evidence>
<feature type="region of interest" description="Disordered" evidence="14">
    <location>
        <begin position="182"/>
        <end position="224"/>
    </location>
</feature>
<keyword evidence="4 13" id="KW-0227">DNA damage</keyword>
<feature type="region of interest" description="Disordered" evidence="14">
    <location>
        <begin position="128"/>
        <end position="164"/>
    </location>
</feature>
<dbReference type="EC" id="4.2.99.18" evidence="13"/>
<evidence type="ECO:0000313" key="17">
    <source>
        <dbReference type="Proteomes" id="UP000298390"/>
    </source>
</evidence>
<evidence type="ECO:0000256" key="9">
    <source>
        <dbReference type="ARBA" id="ARBA00023204"/>
    </source>
</evidence>
<keyword evidence="3" id="KW-0479">Metal-binding</keyword>
<evidence type="ECO:0000259" key="15">
    <source>
        <dbReference type="SMART" id="SM00478"/>
    </source>
</evidence>
<dbReference type="Pfam" id="PF00633">
    <property type="entry name" value="HHH"/>
    <property type="match status" value="1"/>
</dbReference>
<evidence type="ECO:0000256" key="8">
    <source>
        <dbReference type="ARBA" id="ARBA00023014"/>
    </source>
</evidence>
<dbReference type="InterPro" id="IPR030841">
    <property type="entry name" value="NTH1"/>
</dbReference>
<dbReference type="SMART" id="SM00478">
    <property type="entry name" value="ENDO3c"/>
    <property type="match status" value="2"/>
</dbReference>
<keyword evidence="13" id="KW-0496">Mitochondrion</keyword>
<comment type="caution">
    <text evidence="16">The sequence shown here is derived from an EMBL/GenBank/DDBJ whole genome shotgun (WGS) entry which is preliminary data.</text>
</comment>
<keyword evidence="9 13" id="KW-0234">DNA repair</keyword>
<dbReference type="HAMAP" id="MF_03183">
    <property type="entry name" value="Endonuclease_III_Nth"/>
    <property type="match status" value="1"/>
</dbReference>
<dbReference type="Proteomes" id="UP000298390">
    <property type="component" value="Unassembled WGS sequence"/>
</dbReference>
<keyword evidence="11 13" id="KW-0326">Glycosidase</keyword>
<reference evidence="16 17" key="1">
    <citation type="submission" date="2019-01" db="EMBL/GenBank/DDBJ databases">
        <title>Genome sequencing of the rare red list fungi Fomitopsis rosea.</title>
        <authorList>
            <person name="Buettner E."/>
            <person name="Kellner H."/>
        </authorList>
    </citation>
    <scope>NUCLEOTIDE SEQUENCE [LARGE SCALE GENOMIC DNA]</scope>
    <source>
        <strain evidence="16 17">DSM 105464</strain>
    </source>
</reference>
<evidence type="ECO:0000256" key="4">
    <source>
        <dbReference type="ARBA" id="ARBA00022763"/>
    </source>
</evidence>
<dbReference type="InterPro" id="IPR000445">
    <property type="entry name" value="HhH_motif"/>
</dbReference>
<comment type="subcellular location">
    <subcellularLocation>
        <location evidence="13">Nucleus</location>
    </subcellularLocation>
    <subcellularLocation>
        <location evidence="13">Mitochondrion</location>
    </subcellularLocation>
</comment>
<keyword evidence="7" id="KW-0408">Iron</keyword>
<dbReference type="STRING" id="34475.A0A4Y9YR73"/>
<dbReference type="InterPro" id="IPR004036">
    <property type="entry name" value="Endonuclease-III-like_CS2"/>
</dbReference>
<sequence length="495" mass="53821">MGAGAAQLGETIPKNQRFATLVSLMLSSQTKDEVTSAAVRKLREAVGGSLSVDAVLATNDDAVSEAICKVGFWRRKTDYIKRTARRLQDEYDGDIPKTVDELCSLPGVGPKVAIIALHVGWKIEHLSGSPVSTLTPTSESSHTTLRRSKRIKVESGPSEPRDDARSLLVKFEGLEETTLQVAVDAPATGTSKRKPATRVKREGTTSPKKQKPIKQALETPHPTPARWSEAYNAIKEMRSRIVAPVDTMGCNRAQLEETIPQNQRFATLISLMLSSQTKDEVTFAAVGKLREAVGGSLSVDALVRADDSVISDAICKVAFWRRKTQYIKQAAQRLCDDFDSDVPKTVDELCSLPGVGPKMAFLCLQDAWKLNVGIGVDVHVHRITNRLGWHKPPTKNPEETRLNLQSWLPLELHPEINALLVGFGQTICLPVGPRCDTCKLNDGLCPSARKGTTTRVKTGKAVVAAARKAGPEVEIAIETETVDSVRDPSSPLSDA</sequence>
<evidence type="ECO:0000256" key="3">
    <source>
        <dbReference type="ARBA" id="ARBA00022723"/>
    </source>
</evidence>
<comment type="catalytic activity">
    <reaction evidence="12 13">
        <text>2'-deoxyribonucleotide-(2'-deoxyribose 5'-phosphate)-2'-deoxyribonucleotide-DNA = a 3'-end 2'-deoxyribonucleotide-(2,3-dehydro-2,3-deoxyribose 5'-phosphate)-DNA + a 5'-end 5'-phospho-2'-deoxyribonucleoside-DNA + H(+)</text>
        <dbReference type="Rhea" id="RHEA:66592"/>
        <dbReference type="Rhea" id="RHEA-COMP:13180"/>
        <dbReference type="Rhea" id="RHEA-COMP:16897"/>
        <dbReference type="Rhea" id="RHEA-COMP:17067"/>
        <dbReference type="ChEBI" id="CHEBI:15378"/>
        <dbReference type="ChEBI" id="CHEBI:136412"/>
        <dbReference type="ChEBI" id="CHEBI:157695"/>
        <dbReference type="ChEBI" id="CHEBI:167181"/>
        <dbReference type="EC" id="4.2.99.18"/>
    </reaction>
</comment>
<evidence type="ECO:0000256" key="6">
    <source>
        <dbReference type="ARBA" id="ARBA00022946"/>
    </source>
</evidence>
<dbReference type="GO" id="GO:0006285">
    <property type="term" value="P:base-excision repair, AP site formation"/>
    <property type="evidence" value="ECO:0007669"/>
    <property type="project" value="UniProtKB-UniRule"/>
</dbReference>
<dbReference type="GO" id="GO:0006289">
    <property type="term" value="P:nucleotide-excision repair"/>
    <property type="evidence" value="ECO:0007669"/>
    <property type="project" value="TreeGrafter"/>
</dbReference>
<dbReference type="InterPro" id="IPR023170">
    <property type="entry name" value="HhH_base_excis_C"/>
</dbReference>
<keyword evidence="8" id="KW-0411">Iron-sulfur</keyword>
<dbReference type="GO" id="GO:0051539">
    <property type="term" value="F:4 iron, 4 sulfur cluster binding"/>
    <property type="evidence" value="ECO:0007669"/>
    <property type="project" value="UniProtKB-KW"/>
</dbReference>
<evidence type="ECO:0000256" key="2">
    <source>
        <dbReference type="ARBA" id="ARBA00022485"/>
    </source>
</evidence>
<dbReference type="GO" id="GO:0000703">
    <property type="term" value="F:oxidized pyrimidine nucleobase lesion DNA N-glycosylase activity"/>
    <property type="evidence" value="ECO:0007669"/>
    <property type="project" value="UniProtKB-UniRule"/>
</dbReference>
<dbReference type="FunFam" id="1.10.1670.10:FF:000003">
    <property type="entry name" value="Endonuclease III homolog"/>
    <property type="match status" value="1"/>
</dbReference>
<dbReference type="GO" id="GO:0003677">
    <property type="term" value="F:DNA binding"/>
    <property type="evidence" value="ECO:0007669"/>
    <property type="project" value="UniProtKB-UniRule"/>
</dbReference>
<dbReference type="PANTHER" id="PTHR43286">
    <property type="entry name" value="ENDONUCLEASE III-LIKE PROTEIN 1"/>
    <property type="match status" value="1"/>
</dbReference>
<dbReference type="PROSITE" id="PS01155">
    <property type="entry name" value="ENDONUCLEASE_III_2"/>
    <property type="match status" value="1"/>
</dbReference>
<keyword evidence="5 13" id="KW-0378">Hydrolase</keyword>
<feature type="domain" description="HhH-GPD" evidence="15">
    <location>
        <begin position="273"/>
        <end position="426"/>
    </location>
</feature>
<accession>A0A4Y9YR73</accession>
<evidence type="ECO:0000256" key="7">
    <source>
        <dbReference type="ARBA" id="ARBA00023004"/>
    </source>
</evidence>
<dbReference type="EC" id="3.2.2.-" evidence="13"/>
<dbReference type="PANTHER" id="PTHR43286:SF1">
    <property type="entry name" value="ENDONUCLEASE III-LIKE PROTEIN 1"/>
    <property type="match status" value="1"/>
</dbReference>
<comment type="caution">
    <text evidence="13">Lacks conserved residue(s) required for the propagation of feature annotation.</text>
</comment>
<dbReference type="SUPFAM" id="SSF48150">
    <property type="entry name" value="DNA-glycosylase"/>
    <property type="match status" value="2"/>
</dbReference>